<dbReference type="InterPro" id="IPR011611">
    <property type="entry name" value="PfkB_dom"/>
</dbReference>
<keyword evidence="2" id="KW-0808">Transferase</keyword>
<dbReference type="SUPFAM" id="SSF53613">
    <property type="entry name" value="Ribokinase-like"/>
    <property type="match status" value="1"/>
</dbReference>
<dbReference type="AlphaFoldDB" id="A0A5K7WTA9"/>
<dbReference type="Proteomes" id="UP000326951">
    <property type="component" value="Chromosome"/>
</dbReference>
<dbReference type="Gene3D" id="3.40.1190.20">
    <property type="match status" value="1"/>
</dbReference>
<dbReference type="Pfam" id="PF00294">
    <property type="entry name" value="PfkB"/>
    <property type="match status" value="1"/>
</dbReference>
<evidence type="ECO:0000313" key="6">
    <source>
        <dbReference type="Proteomes" id="UP000326951"/>
    </source>
</evidence>
<dbReference type="PANTHER" id="PTHR43320:SF2">
    <property type="entry name" value="2-DEHYDRO-3-DEOXYGLUCONOKINASE_2-DEHYDRO-3-DEOXYGALACTONOKINASE"/>
    <property type="match status" value="1"/>
</dbReference>
<evidence type="ECO:0000256" key="1">
    <source>
        <dbReference type="ARBA" id="ARBA00010688"/>
    </source>
</evidence>
<accession>A0A5K7WTA9</accession>
<dbReference type="InterPro" id="IPR052700">
    <property type="entry name" value="Carb_kinase_PfkB-like"/>
</dbReference>
<reference evidence="5 6" key="1">
    <citation type="submission" date="2019-09" db="EMBL/GenBank/DDBJ databases">
        <title>Complete genome sequence of Sporolactobacillus terrae 70-3.</title>
        <authorList>
            <person name="Tanaka N."/>
            <person name="Shiwa Y."/>
            <person name="Fujita N."/>
            <person name="Tanasupawat S."/>
        </authorList>
    </citation>
    <scope>NUCLEOTIDE SEQUENCE [LARGE SCALE GENOMIC DNA]</scope>
    <source>
        <strain evidence="5 6">70-3</strain>
    </source>
</reference>
<evidence type="ECO:0000256" key="2">
    <source>
        <dbReference type="ARBA" id="ARBA00022679"/>
    </source>
</evidence>
<feature type="domain" description="Carbohydrate kinase PfkB" evidence="4">
    <location>
        <begin position="1"/>
        <end position="308"/>
    </location>
</feature>
<protein>
    <submittedName>
        <fullName evidence="5">2-dehydro-3-deoxygluconokinase</fullName>
    </submittedName>
</protein>
<dbReference type="CDD" id="cd01166">
    <property type="entry name" value="KdgK"/>
    <property type="match status" value="1"/>
</dbReference>
<name>A0A5K7WTA9_9BACL</name>
<dbReference type="EMBL" id="AP021853">
    <property type="protein sequence ID" value="BBN97921.1"/>
    <property type="molecule type" value="Genomic_DNA"/>
</dbReference>
<keyword evidence="3 5" id="KW-0418">Kinase</keyword>
<organism evidence="5 6">
    <name type="scientific">Sporolactobacillus terrae</name>
    <dbReference type="NCBI Taxonomy" id="269673"/>
    <lineage>
        <taxon>Bacteria</taxon>
        <taxon>Bacillati</taxon>
        <taxon>Bacillota</taxon>
        <taxon>Bacilli</taxon>
        <taxon>Bacillales</taxon>
        <taxon>Sporolactobacillaceae</taxon>
        <taxon>Sporolactobacillus</taxon>
    </lineage>
</organism>
<comment type="similarity">
    <text evidence="1">Belongs to the carbohydrate kinase PfkB family.</text>
</comment>
<dbReference type="GO" id="GO:0016301">
    <property type="term" value="F:kinase activity"/>
    <property type="evidence" value="ECO:0007669"/>
    <property type="project" value="UniProtKB-KW"/>
</dbReference>
<evidence type="ECO:0000313" key="5">
    <source>
        <dbReference type="EMBL" id="BBN97921.1"/>
    </source>
</evidence>
<sequence>MSKILALGEIMLRLSTDMGDLLMNSNQLNVHYGGAEANVASTLGNFGHQIYFASKLPNSPLADAAIRNLRANAVDTSHVLRGGSRLGVYYLEKGSSLRPSKVIYDRKHSALADMSLNEWDFDQLFFDVRLFHITGITFALAEKWHQFGQHLIEEAYHRGIPVSFDINFRSSMWTLEMARRSICPILPMISYCCANYLDARNFFSIDSSIARQDRMEACYDEVSRKFPNLKAIYATNRSVVSASDNTLQGVLWDRGHFVESPSHRLAPIVDRIGGGDAFVAGILHGILKSMTAEDTLHFAMSAALLKHTIKGDHSLLSEQDVQSWICSSNGEVKR</sequence>
<proteinExistence type="inferred from homology"/>
<evidence type="ECO:0000259" key="4">
    <source>
        <dbReference type="Pfam" id="PF00294"/>
    </source>
</evidence>
<gene>
    <name evidence="5" type="primary">kdgK_1</name>
    <name evidence="5" type="ORF">St703_06260</name>
</gene>
<dbReference type="PANTHER" id="PTHR43320">
    <property type="entry name" value="SUGAR KINASE"/>
    <property type="match status" value="1"/>
</dbReference>
<evidence type="ECO:0000256" key="3">
    <source>
        <dbReference type="ARBA" id="ARBA00022777"/>
    </source>
</evidence>
<dbReference type="RefSeq" id="WP_139691715.1">
    <property type="nucleotide sequence ID" value="NZ_AP021853.1"/>
</dbReference>
<dbReference type="InterPro" id="IPR029056">
    <property type="entry name" value="Ribokinase-like"/>
</dbReference>